<dbReference type="GO" id="GO:0005576">
    <property type="term" value="C:extracellular region"/>
    <property type="evidence" value="ECO:0007669"/>
    <property type="project" value="UniProtKB-SubCell"/>
</dbReference>
<organism evidence="6 7">
    <name type="scientific">Erythroxylum novogranatense</name>
    <dbReference type="NCBI Taxonomy" id="1862640"/>
    <lineage>
        <taxon>Eukaryota</taxon>
        <taxon>Viridiplantae</taxon>
        <taxon>Streptophyta</taxon>
        <taxon>Embryophyta</taxon>
        <taxon>Tracheophyta</taxon>
        <taxon>Spermatophyta</taxon>
        <taxon>Magnoliopsida</taxon>
        <taxon>eudicotyledons</taxon>
        <taxon>Gunneridae</taxon>
        <taxon>Pentapetalae</taxon>
        <taxon>rosids</taxon>
        <taxon>fabids</taxon>
        <taxon>Malpighiales</taxon>
        <taxon>Erythroxylaceae</taxon>
        <taxon>Erythroxylum</taxon>
    </lineage>
</organism>
<evidence type="ECO:0000256" key="2">
    <source>
        <dbReference type="ARBA" id="ARBA00005592"/>
    </source>
</evidence>
<keyword evidence="4 5" id="KW-0732">Signal</keyword>
<evidence type="ECO:0008006" key="8">
    <source>
        <dbReference type="Google" id="ProtNLM"/>
    </source>
</evidence>
<proteinExistence type="inferred from homology"/>
<dbReference type="InterPro" id="IPR036908">
    <property type="entry name" value="RlpA-like_sf"/>
</dbReference>
<evidence type="ECO:0000256" key="4">
    <source>
        <dbReference type="ARBA" id="ARBA00022729"/>
    </source>
</evidence>
<comment type="caution">
    <text evidence="6">The sequence shown here is derived from an EMBL/GenBank/DDBJ whole genome shotgun (WGS) entry which is preliminary data.</text>
</comment>
<name>A0AAV8UDT1_9ROSI</name>
<evidence type="ECO:0000313" key="6">
    <source>
        <dbReference type="EMBL" id="KAJ8900655.1"/>
    </source>
</evidence>
<dbReference type="AlphaFoldDB" id="A0AAV8UDT1"/>
<dbReference type="PANTHER" id="PTHR33191">
    <property type="entry name" value="RIPENING-RELATED PROTEIN 2-RELATED"/>
    <property type="match status" value="1"/>
</dbReference>
<gene>
    <name evidence="6" type="ORF">K2173_025432</name>
</gene>
<accession>A0AAV8UDT1</accession>
<evidence type="ECO:0000256" key="5">
    <source>
        <dbReference type="SAM" id="SignalP"/>
    </source>
</evidence>
<comment type="subcellular location">
    <subcellularLocation>
        <location evidence="1">Secreted</location>
    </subcellularLocation>
</comment>
<comment type="similarity">
    <text evidence="2">Belongs to the kiwellin family.</text>
</comment>
<sequence length="210" mass="23530">MVVEEDTEAMKKMGLKLLTFISLLLLLLTCSLRAEAKECKPSGKIKGKKPPPKKCNRENYSDCCQHGELYTIFHCSPPVSKRTRAVLTLNSFQKGGDGGGRSECDGKFHDDNTPIVALSTGWFNKKKRCFHNITIYGNGRNVKAMVVDECDSSVGCDEQHDYQPPCPNNVVDASKAVWKVLHVPKNKWGLWRASCERAANFVRLVIVWVD</sequence>
<dbReference type="EMBL" id="JAIWQS010000008">
    <property type="protein sequence ID" value="KAJ8900655.1"/>
    <property type="molecule type" value="Genomic_DNA"/>
</dbReference>
<protein>
    <recommendedName>
        <fullName evidence="8">Ripening-related protein 1</fullName>
    </recommendedName>
</protein>
<dbReference type="CDD" id="cd22270">
    <property type="entry name" value="DPBB_kiwellin-like"/>
    <property type="match status" value="1"/>
</dbReference>
<dbReference type="SUPFAM" id="SSF50685">
    <property type="entry name" value="Barwin-like endoglucanases"/>
    <property type="match status" value="1"/>
</dbReference>
<keyword evidence="3" id="KW-0964">Secreted</keyword>
<feature type="chain" id="PRO_5043529897" description="Ripening-related protein 1" evidence="5">
    <location>
        <begin position="37"/>
        <end position="210"/>
    </location>
</feature>
<dbReference type="Gene3D" id="2.40.40.10">
    <property type="entry name" value="RlpA-like domain"/>
    <property type="match status" value="1"/>
</dbReference>
<reference evidence="6 7" key="1">
    <citation type="submission" date="2021-09" db="EMBL/GenBank/DDBJ databases">
        <title>Genomic insights and catalytic innovation underlie evolution of tropane alkaloids biosynthesis.</title>
        <authorList>
            <person name="Wang Y.-J."/>
            <person name="Tian T."/>
            <person name="Huang J.-P."/>
            <person name="Huang S.-X."/>
        </authorList>
    </citation>
    <scope>NUCLEOTIDE SEQUENCE [LARGE SCALE GENOMIC DNA]</scope>
    <source>
        <strain evidence="6">KIB-2018</strain>
        <tissue evidence="6">Leaf</tissue>
    </source>
</reference>
<keyword evidence="7" id="KW-1185">Reference proteome</keyword>
<dbReference type="Proteomes" id="UP001159364">
    <property type="component" value="Linkage Group LG08"/>
</dbReference>
<evidence type="ECO:0000256" key="3">
    <source>
        <dbReference type="ARBA" id="ARBA00022525"/>
    </source>
</evidence>
<dbReference type="Pfam" id="PF24300">
    <property type="entry name" value="KWL1"/>
    <property type="match status" value="1"/>
</dbReference>
<feature type="signal peptide" evidence="5">
    <location>
        <begin position="1"/>
        <end position="36"/>
    </location>
</feature>
<dbReference type="PANTHER" id="PTHR33191:SF58">
    <property type="entry name" value="RIPENING-RELATED PROTEIN 1"/>
    <property type="match status" value="1"/>
</dbReference>
<dbReference type="InterPro" id="IPR039271">
    <property type="entry name" value="Kiwellin-like"/>
</dbReference>
<evidence type="ECO:0000313" key="7">
    <source>
        <dbReference type="Proteomes" id="UP001159364"/>
    </source>
</evidence>
<evidence type="ECO:0000256" key="1">
    <source>
        <dbReference type="ARBA" id="ARBA00004613"/>
    </source>
</evidence>